<keyword evidence="2" id="KW-1185">Reference proteome</keyword>
<dbReference type="Proteomes" id="UP001499895">
    <property type="component" value="Unassembled WGS sequence"/>
</dbReference>
<evidence type="ECO:0008006" key="3">
    <source>
        <dbReference type="Google" id="ProtNLM"/>
    </source>
</evidence>
<comment type="caution">
    <text evidence="1">The sequence shown here is derived from an EMBL/GenBank/DDBJ whole genome shotgun (WGS) entry which is preliminary data.</text>
</comment>
<name>A0ABP3KAQ0_9ACTN</name>
<sequence>MNPDTPLSPRPLHHLSDVRHRVLTSRQLRDHGVPGAAAAERCRPGGPWQQLLPGVFLLRTGPATSEERLHAALLYTVPRTQGPPARPGPGATTAAAREAAADPYGDAMITGAAALALYRFTSVPPLLSLDRIDVLVPRTRRLRATGFVRLVRASAPPRPRSLTGVPVAPVPRAVADAVAHLTDAATVRRLLTEAVRGGHCEAAALVRELTRARLLSRPYVVDAVDTLLAEGRAVSEGRLYDLVREYGLPVPLWNVDLRLPGGRHLGKVDAYWPEHSVALEIDSRPARQETDALWSEQFHKREHLERIGVTVVHVTPKKLRETPEQQAAVVRTALMASDDRDPAAYLVVLPR</sequence>
<protein>
    <recommendedName>
        <fullName evidence="3">Transcriptional regulator, AbiEi antitoxin, Type IV TA system</fullName>
    </recommendedName>
</protein>
<evidence type="ECO:0000313" key="2">
    <source>
        <dbReference type="Proteomes" id="UP001499895"/>
    </source>
</evidence>
<gene>
    <name evidence="1" type="ORF">GCM10009544_41500</name>
</gene>
<reference evidence="2" key="1">
    <citation type="journal article" date="2019" name="Int. J. Syst. Evol. Microbiol.">
        <title>The Global Catalogue of Microorganisms (GCM) 10K type strain sequencing project: providing services to taxonomists for standard genome sequencing and annotation.</title>
        <authorList>
            <consortium name="The Broad Institute Genomics Platform"/>
            <consortium name="The Broad Institute Genome Sequencing Center for Infectious Disease"/>
            <person name="Wu L."/>
            <person name="Ma J."/>
        </authorList>
    </citation>
    <scope>NUCLEOTIDE SEQUENCE [LARGE SCALE GENOMIC DNA]</scope>
    <source>
        <strain evidence="2">JCM 10649</strain>
    </source>
</reference>
<organism evidence="1 2">
    <name type="scientific">Streptomyces stramineus</name>
    <dbReference type="NCBI Taxonomy" id="173861"/>
    <lineage>
        <taxon>Bacteria</taxon>
        <taxon>Bacillati</taxon>
        <taxon>Actinomycetota</taxon>
        <taxon>Actinomycetes</taxon>
        <taxon>Kitasatosporales</taxon>
        <taxon>Streptomycetaceae</taxon>
        <taxon>Streptomyces</taxon>
    </lineage>
</organism>
<accession>A0ABP3KAQ0</accession>
<proteinExistence type="predicted"/>
<dbReference type="EMBL" id="BAAAHB010000049">
    <property type="protein sequence ID" value="GAA0475149.1"/>
    <property type="molecule type" value="Genomic_DNA"/>
</dbReference>
<dbReference type="RefSeq" id="WP_344092905.1">
    <property type="nucleotide sequence ID" value="NZ_BAAAHB010000049.1"/>
</dbReference>
<evidence type="ECO:0000313" key="1">
    <source>
        <dbReference type="EMBL" id="GAA0475149.1"/>
    </source>
</evidence>